<evidence type="ECO:0000313" key="3">
    <source>
        <dbReference type="EMBL" id="CAF3854823.1"/>
    </source>
</evidence>
<dbReference type="Proteomes" id="UP000681720">
    <property type="component" value="Unassembled WGS sequence"/>
</dbReference>
<proteinExistence type="predicted"/>
<sequence>MQSITILSCLILGVAVLSVNMHPNGGGHNQRPPFGNGTFYPNGTFRSHMNGSVGDHGNTTKGNVTFIPGNFTAHPSPPPHGNQGNDGDLPGIFLIDNIYITSAN</sequence>
<evidence type="ECO:0000313" key="6">
    <source>
        <dbReference type="Proteomes" id="UP000663866"/>
    </source>
</evidence>
<protein>
    <submittedName>
        <fullName evidence="3">Uncharacterized protein</fullName>
    </submittedName>
</protein>
<feature type="chain" id="PRO_5036235084" evidence="1">
    <location>
        <begin position="22"/>
        <end position="104"/>
    </location>
</feature>
<comment type="caution">
    <text evidence="3">The sequence shown here is derived from an EMBL/GenBank/DDBJ whole genome shotgun (WGS) entry which is preliminary data.</text>
</comment>
<evidence type="ECO:0000313" key="2">
    <source>
        <dbReference type="EMBL" id="CAF3749920.1"/>
    </source>
</evidence>
<keyword evidence="1" id="KW-0732">Signal</keyword>
<evidence type="ECO:0000256" key="1">
    <source>
        <dbReference type="SAM" id="SignalP"/>
    </source>
</evidence>
<evidence type="ECO:0000313" key="4">
    <source>
        <dbReference type="EMBL" id="CAF3946766.1"/>
    </source>
</evidence>
<keyword evidence="6" id="KW-1185">Reference proteome</keyword>
<dbReference type="EMBL" id="CAJOBJ010002936">
    <property type="protein sequence ID" value="CAF3946766.1"/>
    <property type="molecule type" value="Genomic_DNA"/>
</dbReference>
<accession>A0A819ETR7</accession>
<reference evidence="3" key="1">
    <citation type="submission" date="2021-02" db="EMBL/GenBank/DDBJ databases">
        <authorList>
            <person name="Nowell W R."/>
        </authorList>
    </citation>
    <scope>NUCLEOTIDE SEQUENCE</scope>
</reference>
<name>A0A819ETR7_9BILA</name>
<dbReference type="AlphaFoldDB" id="A0A819ETR7"/>
<gene>
    <name evidence="4" type="ORF">GIL414_LOCUS8867</name>
    <name evidence="2" type="ORF">OVN521_LOCUS1067</name>
    <name evidence="3" type="ORF">UXM345_LOCUS8038</name>
</gene>
<dbReference type="EMBL" id="CAJOBF010000690">
    <property type="protein sequence ID" value="CAF3854823.1"/>
    <property type="molecule type" value="Genomic_DNA"/>
</dbReference>
<feature type="signal peptide" evidence="1">
    <location>
        <begin position="1"/>
        <end position="21"/>
    </location>
</feature>
<dbReference type="Proteomes" id="UP000663842">
    <property type="component" value="Unassembled WGS sequence"/>
</dbReference>
<evidence type="ECO:0000313" key="5">
    <source>
        <dbReference type="Proteomes" id="UP000663842"/>
    </source>
</evidence>
<dbReference type="Proteomes" id="UP000663866">
    <property type="component" value="Unassembled WGS sequence"/>
</dbReference>
<organism evidence="3 5">
    <name type="scientific">Rotaria magnacalcarata</name>
    <dbReference type="NCBI Taxonomy" id="392030"/>
    <lineage>
        <taxon>Eukaryota</taxon>
        <taxon>Metazoa</taxon>
        <taxon>Spiralia</taxon>
        <taxon>Gnathifera</taxon>
        <taxon>Rotifera</taxon>
        <taxon>Eurotatoria</taxon>
        <taxon>Bdelloidea</taxon>
        <taxon>Philodinida</taxon>
        <taxon>Philodinidae</taxon>
        <taxon>Rotaria</taxon>
    </lineage>
</organism>
<dbReference type="EMBL" id="CAJOBG010000066">
    <property type="protein sequence ID" value="CAF3749920.1"/>
    <property type="molecule type" value="Genomic_DNA"/>
</dbReference>